<dbReference type="Gene3D" id="4.10.470.20">
    <property type="match status" value="1"/>
</dbReference>
<dbReference type="InterPro" id="IPR000742">
    <property type="entry name" value="EGF"/>
</dbReference>
<proteinExistence type="predicted"/>
<reference evidence="9" key="2">
    <citation type="submission" date="2022-06" db="UniProtKB">
        <authorList>
            <consortium name="EnsemblMetazoa"/>
        </authorList>
    </citation>
    <scope>IDENTIFICATION</scope>
    <source>
        <strain evidence="9">PS312</strain>
    </source>
</reference>
<keyword evidence="6" id="KW-0325">Glycoprotein</keyword>
<dbReference type="EnsemblMetazoa" id="PPA10614.1">
    <property type="protein sequence ID" value="PPA10614.1"/>
    <property type="gene ID" value="WBGene00100168"/>
</dbReference>
<keyword evidence="2" id="KW-0677">Repeat</keyword>
<comment type="subcellular location">
    <subcellularLocation>
        <location evidence="7">Endomembrane system</location>
        <topology evidence="7">Single-pass type I membrane protein</topology>
    </subcellularLocation>
</comment>
<evidence type="ECO:0000256" key="1">
    <source>
        <dbReference type="ARBA" id="ARBA00022692"/>
    </source>
</evidence>
<dbReference type="PROSITE" id="PS50026">
    <property type="entry name" value="EGF_3"/>
    <property type="match status" value="1"/>
</dbReference>
<dbReference type="OrthoDB" id="10055367at2759"/>
<accession>A0A2A6BL59</accession>
<evidence type="ECO:0000256" key="2">
    <source>
        <dbReference type="ARBA" id="ARBA00022737"/>
    </source>
</evidence>
<dbReference type="InterPro" id="IPR035993">
    <property type="entry name" value="Notch-like_dom_sf"/>
</dbReference>
<gene>
    <name evidence="9" type="primary">WBGene00100168</name>
</gene>
<dbReference type="AlphaFoldDB" id="A0A2A6BL59"/>
<evidence type="ECO:0000313" key="9">
    <source>
        <dbReference type="EnsemblMetazoa" id="PPA10614.1"/>
    </source>
</evidence>
<reference evidence="10" key="1">
    <citation type="journal article" date="2008" name="Nat. Genet.">
        <title>The Pristionchus pacificus genome provides a unique perspective on nematode lifestyle and parasitism.</title>
        <authorList>
            <person name="Dieterich C."/>
            <person name="Clifton S.W."/>
            <person name="Schuster L.N."/>
            <person name="Chinwalla A."/>
            <person name="Delehaunty K."/>
            <person name="Dinkelacker I."/>
            <person name="Fulton L."/>
            <person name="Fulton R."/>
            <person name="Godfrey J."/>
            <person name="Minx P."/>
            <person name="Mitreva M."/>
            <person name="Roeseler W."/>
            <person name="Tian H."/>
            <person name="Witte H."/>
            <person name="Yang S.P."/>
            <person name="Wilson R.K."/>
            <person name="Sommer R.J."/>
        </authorList>
    </citation>
    <scope>NUCLEOTIDE SEQUENCE [LARGE SCALE GENOMIC DNA]</scope>
    <source>
        <strain evidence="10">PS312</strain>
    </source>
</reference>
<organism evidence="9 10">
    <name type="scientific">Pristionchus pacificus</name>
    <name type="common">Parasitic nematode worm</name>
    <dbReference type="NCBI Taxonomy" id="54126"/>
    <lineage>
        <taxon>Eukaryota</taxon>
        <taxon>Metazoa</taxon>
        <taxon>Ecdysozoa</taxon>
        <taxon>Nematoda</taxon>
        <taxon>Chromadorea</taxon>
        <taxon>Rhabditida</taxon>
        <taxon>Rhabditina</taxon>
        <taxon>Diplogasteromorpha</taxon>
        <taxon>Diplogasteroidea</taxon>
        <taxon>Neodiplogasteridae</taxon>
        <taxon>Pristionchus</taxon>
    </lineage>
</organism>
<keyword evidence="4" id="KW-0472">Membrane</keyword>
<dbReference type="Proteomes" id="UP000005239">
    <property type="component" value="Unassembled WGS sequence"/>
</dbReference>
<dbReference type="Gene3D" id="2.10.25.10">
    <property type="entry name" value="Laminin"/>
    <property type="match status" value="1"/>
</dbReference>
<dbReference type="SMART" id="SM00004">
    <property type="entry name" value="NL"/>
    <property type="match status" value="1"/>
</dbReference>
<protein>
    <submittedName>
        <fullName evidence="9">EGF-like domain-containing protein</fullName>
    </submittedName>
</protein>
<sequence>MLIYLSLFADANHPCDYTSFHHRTSHLTMRQLSFSIDLWSACKWKSKKPFSCICNDGFGGSNCDILLCHSSLCFGPRSICENTMGGPVCHCESGRGGTNCELIEGESHPWSRCANATFCEASFQNGKCDELCNTPFCLYDGNDCDDEESVDDNENTVIPEGKVPLPESTVVPQDKAVSSQHQLASFLPLVIALISIVCFLLIIAIIILVSTRRVVNKASTVVRRPPCFPIPPTPLPTHTPQPQPIYYSDASIGYATIQSVADSRGSQYSEYYATGYATLPIISHSQAESITSD</sequence>
<accession>A0A8R1U9Q7</accession>
<dbReference type="Pfam" id="PF00066">
    <property type="entry name" value="Notch"/>
    <property type="match status" value="1"/>
</dbReference>
<feature type="disulfide bond" evidence="8">
    <location>
        <begin position="91"/>
        <end position="100"/>
    </location>
</feature>
<keyword evidence="5 8" id="KW-1015">Disulfide bond</keyword>
<keyword evidence="3" id="KW-1133">Transmembrane helix</keyword>
<keyword evidence="8" id="KW-0245">EGF-like domain</keyword>
<evidence type="ECO:0000313" key="10">
    <source>
        <dbReference type="Proteomes" id="UP000005239"/>
    </source>
</evidence>
<name>A0A2A6BL59_PRIPA</name>
<evidence type="ECO:0000256" key="4">
    <source>
        <dbReference type="ARBA" id="ARBA00023136"/>
    </source>
</evidence>
<evidence type="ECO:0000256" key="5">
    <source>
        <dbReference type="ARBA" id="ARBA00023157"/>
    </source>
</evidence>
<comment type="caution">
    <text evidence="8">Lacks conserved residue(s) required for the propagation of feature annotation.</text>
</comment>
<dbReference type="GO" id="GO:0012505">
    <property type="term" value="C:endomembrane system"/>
    <property type="evidence" value="ECO:0007669"/>
    <property type="project" value="UniProtKB-SubCell"/>
</dbReference>
<evidence type="ECO:0000256" key="6">
    <source>
        <dbReference type="ARBA" id="ARBA00023180"/>
    </source>
</evidence>
<keyword evidence="10" id="KW-1185">Reference proteome</keyword>
<evidence type="ECO:0000256" key="7">
    <source>
        <dbReference type="ARBA" id="ARBA00046288"/>
    </source>
</evidence>
<dbReference type="InterPro" id="IPR000800">
    <property type="entry name" value="Notch_dom"/>
</dbReference>
<keyword evidence="1" id="KW-0812">Transmembrane</keyword>
<dbReference type="SUPFAM" id="SSF90193">
    <property type="entry name" value="Notch domain"/>
    <property type="match status" value="1"/>
</dbReference>
<dbReference type="PROSITE" id="PS00022">
    <property type="entry name" value="EGF_1"/>
    <property type="match status" value="1"/>
</dbReference>
<evidence type="ECO:0000256" key="8">
    <source>
        <dbReference type="PROSITE-ProRule" id="PRU00076"/>
    </source>
</evidence>
<evidence type="ECO:0000256" key="3">
    <source>
        <dbReference type="ARBA" id="ARBA00022989"/>
    </source>
</evidence>